<dbReference type="GO" id="GO:0006887">
    <property type="term" value="P:exocytosis"/>
    <property type="evidence" value="ECO:0007669"/>
    <property type="project" value="UniProtKB-KW"/>
</dbReference>
<comment type="subcellular location">
    <subcellularLocation>
        <location evidence="1">Cytoplasmic vesicle</location>
        <location evidence="1">Secretory vesicle</location>
    </subcellularLocation>
</comment>
<dbReference type="InterPro" id="IPR042560">
    <property type="entry name" value="Exo84_C_2"/>
</dbReference>
<dbReference type="InterPro" id="IPR032403">
    <property type="entry name" value="Exo84_C"/>
</dbReference>
<feature type="compositionally biased region" description="Basic and acidic residues" evidence="8">
    <location>
        <begin position="825"/>
        <end position="836"/>
    </location>
</feature>
<accession>A0A427XWV3</accession>
<dbReference type="AlphaFoldDB" id="A0A427XWV3"/>
<evidence type="ECO:0000256" key="3">
    <source>
        <dbReference type="ARBA" id="ARBA00021269"/>
    </source>
</evidence>
<dbReference type="InterPro" id="IPR016159">
    <property type="entry name" value="Cullin_repeat-like_dom_sf"/>
</dbReference>
<evidence type="ECO:0000256" key="8">
    <source>
        <dbReference type="SAM" id="MobiDB-lite"/>
    </source>
</evidence>
<evidence type="ECO:0000256" key="5">
    <source>
        <dbReference type="ARBA" id="ARBA00022483"/>
    </source>
</evidence>
<dbReference type="OrthoDB" id="642193at2759"/>
<dbReference type="SUPFAM" id="SSF74788">
    <property type="entry name" value="Cullin repeat-like"/>
    <property type="match status" value="1"/>
</dbReference>
<keyword evidence="6" id="KW-0653">Protein transport</keyword>
<dbReference type="GeneID" id="39591541"/>
<proteinExistence type="inferred from homology"/>
<dbReference type="EMBL" id="RSCE01000004">
    <property type="protein sequence ID" value="RSH83320.1"/>
    <property type="molecule type" value="Genomic_DNA"/>
</dbReference>
<evidence type="ECO:0000256" key="7">
    <source>
        <dbReference type="SAM" id="Coils"/>
    </source>
</evidence>
<feature type="compositionally biased region" description="Polar residues" evidence="8">
    <location>
        <begin position="688"/>
        <end position="702"/>
    </location>
</feature>
<feature type="compositionally biased region" description="Basic and acidic residues" evidence="8">
    <location>
        <begin position="35"/>
        <end position="46"/>
    </location>
</feature>
<dbReference type="RefSeq" id="XP_028477272.1">
    <property type="nucleotide sequence ID" value="XM_028622380.1"/>
</dbReference>
<comment type="similarity">
    <text evidence="2">Belongs to the EXO84 family.</text>
</comment>
<evidence type="ECO:0000256" key="1">
    <source>
        <dbReference type="ARBA" id="ARBA00004398"/>
    </source>
</evidence>
<dbReference type="Proteomes" id="UP000279236">
    <property type="component" value="Unassembled WGS sequence"/>
</dbReference>
<name>A0A427XWV3_9TREE</name>
<dbReference type="InterPro" id="IPR011993">
    <property type="entry name" value="PH-like_dom_sf"/>
</dbReference>
<gene>
    <name evidence="10" type="primary">EXO84</name>
    <name evidence="10" type="ORF">EHS24_006998</name>
</gene>
<evidence type="ECO:0000256" key="6">
    <source>
        <dbReference type="ARBA" id="ARBA00022927"/>
    </source>
</evidence>
<keyword evidence="5" id="KW-0268">Exocytosis</keyword>
<dbReference type="Pfam" id="PF25345">
    <property type="entry name" value="PH_EXO84"/>
    <property type="match status" value="1"/>
</dbReference>
<dbReference type="GO" id="GO:0015031">
    <property type="term" value="P:protein transport"/>
    <property type="evidence" value="ECO:0007669"/>
    <property type="project" value="UniProtKB-KW"/>
</dbReference>
<dbReference type="GO" id="GO:0006893">
    <property type="term" value="P:Golgi to plasma membrane transport"/>
    <property type="evidence" value="ECO:0007669"/>
    <property type="project" value="TreeGrafter"/>
</dbReference>
<protein>
    <recommendedName>
        <fullName evidence="3">Exocyst complex component EXO84</fullName>
    </recommendedName>
</protein>
<feature type="region of interest" description="Disordered" evidence="8">
    <location>
        <begin position="1"/>
        <end position="69"/>
    </location>
</feature>
<evidence type="ECO:0000256" key="4">
    <source>
        <dbReference type="ARBA" id="ARBA00022448"/>
    </source>
</evidence>
<comment type="caution">
    <text evidence="10">The sequence shown here is derived from an EMBL/GenBank/DDBJ whole genome shotgun (WGS) entry which is preliminary data.</text>
</comment>
<evidence type="ECO:0000256" key="2">
    <source>
        <dbReference type="ARBA" id="ARBA00007210"/>
    </source>
</evidence>
<feature type="region of interest" description="Disordered" evidence="8">
    <location>
        <begin position="126"/>
        <end position="148"/>
    </location>
</feature>
<sequence length="836" mass="92791">MASLRRPSQLFTGKSGKPEPSMGSRPRNPSGGQNRDARKSTVETRMKSRRMSMRYAGPESFGVGQAGGANFLMSDPYQFQLDVAPPIQEEDEYDYDASQAPVRMSPSVRPGSLYDASPRSFAERQLEAEDAQGGSAQDEQIRRRGQAEPVHEWDFSDLGKSDVDVAAFIRKALAGADKEEKKRFIAALQKQKDVSASDLQKNVFKHYAEFVNISKEISTLENDMLELKELLNEWKTVPQLMGMDDTLAPTLDKEGNVDRHRYHRRNSPMDLQQMYKVQLSNLWSSVEGSQKYIPFVTGRHLVYETHGFVELNAATYKAKQNVSLFLLSDVLLVAGRRRFKAGPSASTSPDYERGRMVAERCWVLTDLVVIDLKDSGDLTNALKIKRGKEVCVCRAARPEDKKALLSAFRQVSQELAEKRRKESEAEQERRKTLWHGEASTNRMTRMSLFMDGGGNARPLTTIGTSVTDDSDLLWIDEYGDDLTMAIATQDWDQGVKLVERGQDLLRTVANNATATELLKFKLDTLRPNLITQIAKDLGSPDIRKAAAAQLIALLQRLSRAELARDTFLKARHDLMLRLVRTIKHEGDISMYVHELSVVCFTIVRHTSDWYMNAFKDNAMASGFVTWAKEQIDYFGDVFRRQVYAPTIDQAVIDECHKVTLSANRKLLRDAGLDFTYLLNAVTARDVSSPSTSTFQESKSSNRGFRRDTHMPGPTVSLAPPALAKSTSRSPHSTASSLESESHLSTPLSKSASRSPGAAQASLPTPDLSRGNTAPLSINRRRGDSSANRAGLRDISGASMVSVSSANSAMSASTTGTASPAPRPPPRSDRRSRAPQL</sequence>
<dbReference type="Pfam" id="PF16528">
    <property type="entry name" value="Exo84_C"/>
    <property type="match status" value="1"/>
</dbReference>
<keyword evidence="11" id="KW-1185">Reference proteome</keyword>
<keyword evidence="7" id="KW-0175">Coiled coil</keyword>
<dbReference type="Gene3D" id="1.20.58.1210">
    <property type="entry name" value="Exo84p, N-terminal helical domain"/>
    <property type="match status" value="1"/>
</dbReference>
<organism evidence="10 11">
    <name type="scientific">Apiotrichum porosum</name>
    <dbReference type="NCBI Taxonomy" id="105984"/>
    <lineage>
        <taxon>Eukaryota</taxon>
        <taxon>Fungi</taxon>
        <taxon>Dikarya</taxon>
        <taxon>Basidiomycota</taxon>
        <taxon>Agaricomycotina</taxon>
        <taxon>Tremellomycetes</taxon>
        <taxon>Trichosporonales</taxon>
        <taxon>Trichosporonaceae</taxon>
        <taxon>Apiotrichum</taxon>
    </lineage>
</organism>
<dbReference type="Gene3D" id="1.20.58.1220">
    <property type="entry name" value="Exo84p, C-terminal helical domain"/>
    <property type="match status" value="1"/>
</dbReference>
<dbReference type="STRING" id="105984.A0A427XWV3"/>
<dbReference type="GO" id="GO:0000145">
    <property type="term" value="C:exocyst"/>
    <property type="evidence" value="ECO:0007669"/>
    <property type="project" value="InterPro"/>
</dbReference>
<feature type="compositionally biased region" description="Low complexity" evidence="8">
    <location>
        <begin position="795"/>
        <end position="819"/>
    </location>
</feature>
<feature type="compositionally biased region" description="Basic and acidic residues" evidence="8">
    <location>
        <begin position="139"/>
        <end position="148"/>
    </location>
</feature>
<feature type="compositionally biased region" description="Low complexity" evidence="8">
    <location>
        <begin position="725"/>
        <end position="736"/>
    </location>
</feature>
<dbReference type="Gene3D" id="2.30.29.30">
    <property type="entry name" value="Pleckstrin-homology domain (PH domain)/Phosphotyrosine-binding domain (PTB)"/>
    <property type="match status" value="1"/>
</dbReference>
<dbReference type="InterPro" id="IPR033961">
    <property type="entry name" value="Exo84"/>
</dbReference>
<feature type="coiled-coil region" evidence="7">
    <location>
        <begin position="210"/>
        <end position="237"/>
    </location>
</feature>
<feature type="region of interest" description="Disordered" evidence="8">
    <location>
        <begin position="688"/>
        <end position="836"/>
    </location>
</feature>
<feature type="compositionally biased region" description="Polar residues" evidence="8">
    <location>
        <begin position="742"/>
        <end position="753"/>
    </location>
</feature>
<reference evidence="10 11" key="1">
    <citation type="submission" date="2018-11" db="EMBL/GenBank/DDBJ databases">
        <title>Genome sequence of Apiotrichum porosum DSM 27194.</title>
        <authorList>
            <person name="Aliyu H."/>
            <person name="Gorte O."/>
            <person name="Ochsenreither K."/>
        </authorList>
    </citation>
    <scope>NUCLEOTIDE SEQUENCE [LARGE SCALE GENOMIC DNA]</scope>
    <source>
        <strain evidence="10 11">DSM 27194</strain>
    </source>
</reference>
<dbReference type="PANTHER" id="PTHR21426">
    <property type="entry name" value="EXOCYST COMPLEX COMPONENT 8"/>
    <property type="match status" value="1"/>
</dbReference>
<feature type="compositionally biased region" description="Basic and acidic residues" evidence="8">
    <location>
        <begin position="416"/>
        <end position="431"/>
    </location>
</feature>
<evidence type="ECO:0000313" key="10">
    <source>
        <dbReference type="EMBL" id="RSH83320.1"/>
    </source>
</evidence>
<dbReference type="PANTHER" id="PTHR21426:SF12">
    <property type="entry name" value="EXOCYST COMPLEX COMPONENT 8"/>
    <property type="match status" value="1"/>
</dbReference>
<keyword evidence="4" id="KW-0813">Transport</keyword>
<evidence type="ECO:0000259" key="9">
    <source>
        <dbReference type="Pfam" id="PF16528"/>
    </source>
</evidence>
<feature type="domain" description="Exocyst component Exo84 C-terminal" evidence="9">
    <location>
        <begin position="474"/>
        <end position="675"/>
    </location>
</feature>
<dbReference type="Pfam" id="PF08700">
    <property type="entry name" value="VPS51_Exo84_N"/>
    <property type="match status" value="1"/>
</dbReference>
<dbReference type="GO" id="GO:0030133">
    <property type="term" value="C:transport vesicle"/>
    <property type="evidence" value="ECO:0007669"/>
    <property type="project" value="UniProtKB-SubCell"/>
</dbReference>
<dbReference type="InterPro" id="IPR042561">
    <property type="entry name" value="Exo84_C_1"/>
</dbReference>
<dbReference type="SUPFAM" id="SSF50729">
    <property type="entry name" value="PH domain-like"/>
    <property type="match status" value="1"/>
</dbReference>
<evidence type="ECO:0000313" key="11">
    <source>
        <dbReference type="Proteomes" id="UP000279236"/>
    </source>
</evidence>
<feature type="region of interest" description="Disordered" evidence="8">
    <location>
        <begin position="416"/>
        <end position="437"/>
    </location>
</feature>